<proteinExistence type="predicted"/>
<sequence>MLSVLQTKFVLKSSDCADIQFLSLLLLPFSNLCVSFVVRETKRM</sequence>
<evidence type="ECO:0000256" key="1">
    <source>
        <dbReference type="SAM" id="Phobius"/>
    </source>
</evidence>
<name>A0A0A8YZ76_ARUDO</name>
<dbReference type="EMBL" id="GBRH01267177">
    <property type="protein sequence ID" value="JAD30718.1"/>
    <property type="molecule type" value="Transcribed_RNA"/>
</dbReference>
<evidence type="ECO:0000313" key="2">
    <source>
        <dbReference type="EMBL" id="JAD30718.1"/>
    </source>
</evidence>
<keyword evidence="1" id="KW-0472">Membrane</keyword>
<protein>
    <submittedName>
        <fullName evidence="2">Uncharacterized protein</fullName>
    </submittedName>
</protein>
<reference evidence="2" key="1">
    <citation type="submission" date="2014-09" db="EMBL/GenBank/DDBJ databases">
        <authorList>
            <person name="Magalhaes I.L.F."/>
            <person name="Oliveira U."/>
            <person name="Santos F.R."/>
            <person name="Vidigal T.H.D.A."/>
            <person name="Brescovit A.D."/>
            <person name="Santos A.J."/>
        </authorList>
    </citation>
    <scope>NUCLEOTIDE SEQUENCE</scope>
    <source>
        <tissue evidence="2">Shoot tissue taken approximately 20 cm above the soil surface</tissue>
    </source>
</reference>
<keyword evidence="1" id="KW-0812">Transmembrane</keyword>
<feature type="transmembrane region" description="Helical" evidence="1">
    <location>
        <begin position="20"/>
        <end position="38"/>
    </location>
</feature>
<organism evidence="2">
    <name type="scientific">Arundo donax</name>
    <name type="common">Giant reed</name>
    <name type="synonym">Donax arundinaceus</name>
    <dbReference type="NCBI Taxonomy" id="35708"/>
    <lineage>
        <taxon>Eukaryota</taxon>
        <taxon>Viridiplantae</taxon>
        <taxon>Streptophyta</taxon>
        <taxon>Embryophyta</taxon>
        <taxon>Tracheophyta</taxon>
        <taxon>Spermatophyta</taxon>
        <taxon>Magnoliopsida</taxon>
        <taxon>Liliopsida</taxon>
        <taxon>Poales</taxon>
        <taxon>Poaceae</taxon>
        <taxon>PACMAD clade</taxon>
        <taxon>Arundinoideae</taxon>
        <taxon>Arundineae</taxon>
        <taxon>Arundo</taxon>
    </lineage>
</organism>
<reference evidence="2" key="2">
    <citation type="journal article" date="2015" name="Data Brief">
        <title>Shoot transcriptome of the giant reed, Arundo donax.</title>
        <authorList>
            <person name="Barrero R.A."/>
            <person name="Guerrero F.D."/>
            <person name="Moolhuijzen P."/>
            <person name="Goolsby J.A."/>
            <person name="Tidwell J."/>
            <person name="Bellgard S.E."/>
            <person name="Bellgard M.I."/>
        </authorList>
    </citation>
    <scope>NUCLEOTIDE SEQUENCE</scope>
    <source>
        <tissue evidence="2">Shoot tissue taken approximately 20 cm above the soil surface</tissue>
    </source>
</reference>
<accession>A0A0A8YZ76</accession>
<keyword evidence="1" id="KW-1133">Transmembrane helix</keyword>
<dbReference type="AlphaFoldDB" id="A0A0A8YZ76"/>